<dbReference type="EMBL" id="CAJOBG010088499">
    <property type="protein sequence ID" value="CAF4656586.1"/>
    <property type="molecule type" value="Genomic_DNA"/>
</dbReference>
<gene>
    <name evidence="1" type="ORF">OVN521_LOCUS46962</name>
    <name evidence="2" type="ORF">OVN521_LOCUS46969</name>
</gene>
<protein>
    <submittedName>
        <fullName evidence="2">Uncharacterized protein</fullName>
    </submittedName>
</protein>
<keyword evidence="3" id="KW-1185">Reference proteome</keyword>
<accession>A0A821FPB3</accession>
<evidence type="ECO:0000313" key="1">
    <source>
        <dbReference type="EMBL" id="CAF4656341.1"/>
    </source>
</evidence>
<evidence type="ECO:0000313" key="3">
    <source>
        <dbReference type="Proteomes" id="UP000663866"/>
    </source>
</evidence>
<comment type="caution">
    <text evidence="2">The sequence shown here is derived from an EMBL/GenBank/DDBJ whole genome shotgun (WGS) entry which is preliminary data.</text>
</comment>
<evidence type="ECO:0000313" key="2">
    <source>
        <dbReference type="EMBL" id="CAF4656586.1"/>
    </source>
</evidence>
<feature type="non-terminal residue" evidence="2">
    <location>
        <position position="1"/>
    </location>
</feature>
<dbReference type="EMBL" id="CAJOBG010088422">
    <property type="protein sequence ID" value="CAF4656341.1"/>
    <property type="molecule type" value="Genomic_DNA"/>
</dbReference>
<sequence>KENRHPVSSEIIDPDPDRKFAYVFLKNETFDYPDVWGGKQPFSELVKDEKRMIQMANKEN</sequence>
<proteinExistence type="predicted"/>
<feature type="non-terminal residue" evidence="2">
    <location>
        <position position="60"/>
    </location>
</feature>
<organism evidence="2 3">
    <name type="scientific">Rotaria magnacalcarata</name>
    <dbReference type="NCBI Taxonomy" id="392030"/>
    <lineage>
        <taxon>Eukaryota</taxon>
        <taxon>Metazoa</taxon>
        <taxon>Spiralia</taxon>
        <taxon>Gnathifera</taxon>
        <taxon>Rotifera</taxon>
        <taxon>Eurotatoria</taxon>
        <taxon>Bdelloidea</taxon>
        <taxon>Philodinida</taxon>
        <taxon>Philodinidae</taxon>
        <taxon>Rotaria</taxon>
    </lineage>
</organism>
<reference evidence="2" key="1">
    <citation type="submission" date="2021-02" db="EMBL/GenBank/DDBJ databases">
        <authorList>
            <person name="Nowell W R."/>
        </authorList>
    </citation>
    <scope>NUCLEOTIDE SEQUENCE</scope>
</reference>
<dbReference type="AlphaFoldDB" id="A0A821FPB3"/>
<name>A0A821FPB3_9BILA</name>
<dbReference type="Proteomes" id="UP000663866">
    <property type="component" value="Unassembled WGS sequence"/>
</dbReference>